<evidence type="ECO:0000256" key="2">
    <source>
        <dbReference type="SAM" id="SignalP"/>
    </source>
</evidence>
<feature type="signal peptide" evidence="2">
    <location>
        <begin position="1"/>
        <end position="20"/>
    </location>
</feature>
<protein>
    <recommendedName>
        <fullName evidence="5">Lipoprotein</fullName>
    </recommendedName>
</protein>
<dbReference type="PROSITE" id="PS51257">
    <property type="entry name" value="PROKAR_LIPOPROTEIN"/>
    <property type="match status" value="1"/>
</dbReference>
<feature type="region of interest" description="Disordered" evidence="1">
    <location>
        <begin position="240"/>
        <end position="303"/>
    </location>
</feature>
<organism evidence="3 4">
    <name type="scientific">Chryseobacterium taihuense</name>
    <dbReference type="NCBI Taxonomy" id="1141221"/>
    <lineage>
        <taxon>Bacteria</taxon>
        <taxon>Pseudomonadati</taxon>
        <taxon>Bacteroidota</taxon>
        <taxon>Flavobacteriia</taxon>
        <taxon>Flavobacteriales</taxon>
        <taxon>Weeksellaceae</taxon>
        <taxon>Chryseobacterium group</taxon>
        <taxon>Chryseobacterium</taxon>
    </lineage>
</organism>
<evidence type="ECO:0000313" key="4">
    <source>
        <dbReference type="Proteomes" id="UP000290013"/>
    </source>
</evidence>
<proteinExistence type="predicted"/>
<feature type="chain" id="PRO_5020767439" description="Lipoprotein" evidence="2">
    <location>
        <begin position="21"/>
        <end position="540"/>
    </location>
</feature>
<name>A0A4U8WD25_9FLAO</name>
<sequence length="540" mass="59992">MMKKHLFLRLCLMFLVGVSAFSCRTEEFHNEEEAHGSTQFRLTNQRISLTQAKHKAKLFPELEKAKKGIAAFSKVNVNGRIINYGNGVSIDTDDVIYIENGPNYHTYTFHIRRDNAPADAPLENLLLAPLPDGTYKEILITYTLTEAEKAKLQAGLFVDTRGKTEVTRLENGTFNGSSQLARQVCTTSSYSYWEACSGNQHHDGSNYESCPIYQGLEKGTPPIFYTIVTTTCLEQNEMIITPIDPPNNGGGSSGGGSGEPAPPPATTPPCTTPSVPTNPQPGFTDENGCPIGEPSLPNLPDPRDTPCKQLTSLGGKQYFKDKMDVLKSNVDNGTQEKGFVLHSNNNTPVSFVLIGSSQNNTNAIDYQSYYNTLPVDVANSTYGNAHNHLKADTTHIGIFAPFDLNSLAFYGTMESHPQSPIYSTIPKKSVTFVITDKGFFALKIKDISKLKAFVTNYSGWSDKEIEKYMKDTFQNKEKYNIRYNSTHDEQVTGFLRFIKDEDIGIELYEGSRDTYQGWKKLELVNNGNGNFTFNEIPCNI</sequence>
<keyword evidence="2" id="KW-0732">Signal</keyword>
<dbReference type="RefSeq" id="WP_130914078.1">
    <property type="nucleotide sequence ID" value="NZ_LR215974.1"/>
</dbReference>
<reference evidence="3 4" key="1">
    <citation type="submission" date="2019-02" db="EMBL/GenBank/DDBJ databases">
        <authorList>
            <consortium name="Pathogen Informatics"/>
        </authorList>
    </citation>
    <scope>NUCLEOTIDE SEQUENCE [LARGE SCALE GENOMIC DNA]</scope>
    <source>
        <strain evidence="3 4">3012STDY6944375</strain>
    </source>
</reference>
<feature type="compositionally biased region" description="Gly residues" evidence="1">
    <location>
        <begin position="248"/>
        <end position="258"/>
    </location>
</feature>
<evidence type="ECO:0000313" key="3">
    <source>
        <dbReference type="EMBL" id="VFB03476.1"/>
    </source>
</evidence>
<dbReference type="AlphaFoldDB" id="A0A4U8WD25"/>
<gene>
    <name evidence="3" type="ORF">NCTC12078_01491</name>
</gene>
<feature type="compositionally biased region" description="Pro residues" evidence="1">
    <location>
        <begin position="260"/>
        <end position="279"/>
    </location>
</feature>
<evidence type="ECO:0000256" key="1">
    <source>
        <dbReference type="SAM" id="MobiDB-lite"/>
    </source>
</evidence>
<dbReference type="KEGG" id="ctai:NCTC12078_01491"/>
<accession>A0A4U8WD25</accession>
<dbReference type="EMBL" id="LR215974">
    <property type="protein sequence ID" value="VFB03476.1"/>
    <property type="molecule type" value="Genomic_DNA"/>
</dbReference>
<evidence type="ECO:0008006" key="5">
    <source>
        <dbReference type="Google" id="ProtNLM"/>
    </source>
</evidence>
<dbReference type="Proteomes" id="UP000290013">
    <property type="component" value="Chromosome"/>
</dbReference>